<reference evidence="4" key="1">
    <citation type="journal article" date="2014" name="Int. J. Syst. Evol. Microbiol.">
        <title>Complete genome sequence of Corynebacterium casei LMG S-19264T (=DSM 44701T), isolated from a smear-ripened cheese.</title>
        <authorList>
            <consortium name="US DOE Joint Genome Institute (JGI-PGF)"/>
            <person name="Walter F."/>
            <person name="Albersmeier A."/>
            <person name="Kalinowski J."/>
            <person name="Ruckert C."/>
        </authorList>
    </citation>
    <scope>NUCLEOTIDE SEQUENCE</scope>
    <source>
        <strain evidence="4">CGMCC 1.10998</strain>
    </source>
</reference>
<dbReference type="Pfam" id="PF10988">
    <property type="entry name" value="DUF2807"/>
    <property type="match status" value="1"/>
</dbReference>
<dbReference type="EMBL" id="BMED01000004">
    <property type="protein sequence ID" value="GGC86563.1"/>
    <property type="molecule type" value="Genomic_DNA"/>
</dbReference>
<feature type="domain" description="Putative auto-transporter adhesin head GIN" evidence="3">
    <location>
        <begin position="40"/>
        <end position="236"/>
    </location>
</feature>
<dbReference type="InterPro" id="IPR021255">
    <property type="entry name" value="DUF2807"/>
</dbReference>
<dbReference type="Gene3D" id="2.160.20.120">
    <property type="match status" value="1"/>
</dbReference>
<keyword evidence="2" id="KW-0732">Signal</keyword>
<evidence type="ECO:0000313" key="5">
    <source>
        <dbReference type="Proteomes" id="UP000637423"/>
    </source>
</evidence>
<feature type="region of interest" description="Disordered" evidence="1">
    <location>
        <begin position="233"/>
        <end position="252"/>
    </location>
</feature>
<comment type="caution">
    <text evidence="4">The sequence shown here is derived from an EMBL/GenBank/DDBJ whole genome shotgun (WGS) entry which is preliminary data.</text>
</comment>
<gene>
    <name evidence="4" type="ORF">GCM10011396_37330</name>
</gene>
<dbReference type="Proteomes" id="UP000637423">
    <property type="component" value="Unassembled WGS sequence"/>
</dbReference>
<accession>A0A916UTY4</accession>
<evidence type="ECO:0000256" key="1">
    <source>
        <dbReference type="SAM" id="MobiDB-lite"/>
    </source>
</evidence>
<dbReference type="AlphaFoldDB" id="A0A916UTY4"/>
<dbReference type="RefSeq" id="WP_188567642.1">
    <property type="nucleotide sequence ID" value="NZ_BMED01000004.1"/>
</dbReference>
<feature type="signal peptide" evidence="2">
    <location>
        <begin position="1"/>
        <end position="30"/>
    </location>
</feature>
<name>A0A916UTY4_9BURK</name>
<evidence type="ECO:0000259" key="3">
    <source>
        <dbReference type="Pfam" id="PF10988"/>
    </source>
</evidence>
<sequence>MKTIIRIGAGMLVLAAVLIAITSTFMTAHAATIEAGVVHVVLNGPMDLGLRQGNTPDLQIRGEPAMASRVTTRVEGNTLYIGTKGVFMMLRQPLRVELVLPNLEKLQMLGSGDGVISGFRGKSVELAMRGSGNLSFDGDYQQVQVNSTGSGDLKLGLGNSDHVDVSIMGSGEATLKGQAKVLNAKLAGSGGLDASNLKVSQAIVQSMGSADAKIYASQEARVGSFGSGDIRVYGNPGKRNAERRGSGDISWQ</sequence>
<evidence type="ECO:0000256" key="2">
    <source>
        <dbReference type="SAM" id="SignalP"/>
    </source>
</evidence>
<proteinExistence type="predicted"/>
<protein>
    <submittedName>
        <fullName evidence="4">DUF2807 domain-containing protein</fullName>
    </submittedName>
</protein>
<organism evidence="4 5">
    <name type="scientific">Undibacterium terreum</name>
    <dbReference type="NCBI Taxonomy" id="1224302"/>
    <lineage>
        <taxon>Bacteria</taxon>
        <taxon>Pseudomonadati</taxon>
        <taxon>Pseudomonadota</taxon>
        <taxon>Betaproteobacteria</taxon>
        <taxon>Burkholderiales</taxon>
        <taxon>Oxalobacteraceae</taxon>
        <taxon>Undibacterium</taxon>
    </lineage>
</organism>
<evidence type="ECO:0000313" key="4">
    <source>
        <dbReference type="EMBL" id="GGC86563.1"/>
    </source>
</evidence>
<feature type="chain" id="PRO_5037460881" evidence="2">
    <location>
        <begin position="31"/>
        <end position="252"/>
    </location>
</feature>
<reference evidence="4" key="2">
    <citation type="submission" date="2020-09" db="EMBL/GenBank/DDBJ databases">
        <authorList>
            <person name="Sun Q."/>
            <person name="Zhou Y."/>
        </authorList>
    </citation>
    <scope>NUCLEOTIDE SEQUENCE</scope>
    <source>
        <strain evidence="4">CGMCC 1.10998</strain>
    </source>
</reference>
<keyword evidence="5" id="KW-1185">Reference proteome</keyword>